<accession>A0ABR4UMT6</accession>
<dbReference type="Proteomes" id="UP000028719">
    <property type="component" value="Unassembled WGS sequence"/>
</dbReference>
<protein>
    <submittedName>
        <fullName evidence="1">Uncharacterized protein</fullName>
    </submittedName>
</protein>
<evidence type="ECO:0000313" key="2">
    <source>
        <dbReference type="Proteomes" id="UP000028719"/>
    </source>
</evidence>
<evidence type="ECO:0000313" key="1">
    <source>
        <dbReference type="EMBL" id="KFF26307.1"/>
    </source>
</evidence>
<proteinExistence type="predicted"/>
<comment type="caution">
    <text evidence="1">The sequence shown here is derived from an EMBL/GenBank/DDBJ whole genome shotgun (WGS) entry which is preliminary data.</text>
</comment>
<dbReference type="EMBL" id="JPRI01000003">
    <property type="protein sequence ID" value="KFF26307.1"/>
    <property type="molecule type" value="Genomic_DNA"/>
</dbReference>
<sequence>MPKRIKILQPVVLYTAHAESSKTSDFLHEGEIVKFNREKRRNGMNWMEIYFHGKKNCIKKDFSKMSILRKVKLIDDSCTVVFDT</sequence>
<keyword evidence="2" id="KW-1185">Reference proteome</keyword>
<gene>
    <name evidence="1" type="ORF">IW16_10585</name>
</gene>
<name>A0ABR4UMT6_9FLAO</name>
<dbReference type="RefSeq" id="WP_034743341.1">
    <property type="nucleotide sequence ID" value="NZ_JPRI01000003.1"/>
</dbReference>
<organism evidence="1 2">
    <name type="scientific">Chryseobacterium vrystaatense</name>
    <dbReference type="NCBI Taxonomy" id="307480"/>
    <lineage>
        <taxon>Bacteria</taxon>
        <taxon>Pseudomonadati</taxon>
        <taxon>Bacteroidota</taxon>
        <taxon>Flavobacteriia</taxon>
        <taxon>Flavobacteriales</taxon>
        <taxon>Weeksellaceae</taxon>
        <taxon>Chryseobacterium group</taxon>
        <taxon>Chryseobacterium</taxon>
    </lineage>
</organism>
<reference evidence="1 2" key="1">
    <citation type="submission" date="2014-07" db="EMBL/GenBank/DDBJ databases">
        <title>Genome of Chryseobacterium vrystaatense LMG 22846.</title>
        <authorList>
            <person name="Pipes S.E."/>
            <person name="Stropko S.J."/>
            <person name="Newman J.D."/>
        </authorList>
    </citation>
    <scope>NUCLEOTIDE SEQUENCE [LARGE SCALE GENOMIC DNA]</scope>
    <source>
        <strain evidence="1 2">LMG 22846</strain>
    </source>
</reference>